<feature type="domain" description="AMP-binding enzyme C-terminal" evidence="8">
    <location>
        <begin position="473"/>
        <end position="547"/>
    </location>
</feature>
<evidence type="ECO:0000256" key="2">
    <source>
        <dbReference type="ARBA" id="ARBA00005005"/>
    </source>
</evidence>
<dbReference type="Gene3D" id="3.30.300.30">
    <property type="match status" value="1"/>
</dbReference>
<organism evidence="9 10">
    <name type="scientific">Burkholderia theae</name>
    <dbReference type="NCBI Taxonomy" id="3143496"/>
    <lineage>
        <taxon>Bacteria</taxon>
        <taxon>Pseudomonadati</taxon>
        <taxon>Pseudomonadota</taxon>
        <taxon>Betaproteobacteria</taxon>
        <taxon>Burkholderiales</taxon>
        <taxon>Burkholderiaceae</taxon>
        <taxon>Burkholderia</taxon>
    </lineage>
</organism>
<proteinExistence type="predicted"/>
<dbReference type="Proteomes" id="UP001466933">
    <property type="component" value="Unassembled WGS sequence"/>
</dbReference>
<keyword evidence="3" id="KW-0436">Ligase</keyword>
<dbReference type="CDD" id="cd05936">
    <property type="entry name" value="FC-FACS_FadD_like"/>
    <property type="match status" value="1"/>
</dbReference>
<dbReference type="Pfam" id="PF00501">
    <property type="entry name" value="AMP-binding"/>
    <property type="match status" value="1"/>
</dbReference>
<evidence type="ECO:0000256" key="3">
    <source>
        <dbReference type="ARBA" id="ARBA00022598"/>
    </source>
</evidence>
<gene>
    <name evidence="9" type="ORF">VOI36_06725</name>
</gene>
<comment type="caution">
    <text evidence="9">The sequence shown here is derived from an EMBL/GenBank/DDBJ whole genome shotgun (WGS) entry which is preliminary data.</text>
</comment>
<evidence type="ECO:0000259" key="7">
    <source>
        <dbReference type="Pfam" id="PF00501"/>
    </source>
</evidence>
<evidence type="ECO:0000313" key="10">
    <source>
        <dbReference type="Proteomes" id="UP001466933"/>
    </source>
</evidence>
<dbReference type="InterPro" id="IPR000873">
    <property type="entry name" value="AMP-dep_synth/lig_dom"/>
</dbReference>
<sequence>MNEPSQGAGSMKRIWQRQYQEGVPADIDIEGYRSAVDFLTRAADARPDETAMVCLGSTLSYRELDTLSRAFAGYLLDVEGLHAGDRVAIMLPNLLHYPVVVFGALRAGLTLVNLNPFYTAREVLFNLQDSGASLLVVAESALDVVPADVDGRPCRVVVAAADEMPSFAQWARQAVTTAALPAQGERCRFKDALLKGRTVAYRDPVVTPDMNAFLQYTGGTTGKNKAAILSHRNIIANTRIMCDWFGADFTRGDECLVTVLPIYHIMGLAVGCFFSVAMTRKNVLIPNPRDLEHFADAFRAHRFTFLLGVNTLFNALLEHEPFRALDFSCLRQTIGAGAQVEASVARRWFELTGCHLLSAYGLTEASPSVCATPPHAFARRESVGVPFPSTDIKLLDEEGDEAPIGTPGEITVKGPQVMSGYWNRPEETRDTFTADGYLRTGDIGMLDKDGFLSIVDRKKDVVLVSGFNVYPNEIEAVISLHDAVVECACIGVPDERTGEALKVFVVSRRRELTADVLQRFAREHLTAYKVPRQFEFIDALPKSPVGKVLRRALR</sequence>
<name>A0ABU9WC52_9BURK</name>
<reference evidence="9 10" key="1">
    <citation type="submission" date="2024-05" db="EMBL/GenBank/DDBJ databases">
        <title>Burkholderia sp. Nov. a novel bacteria isolated from rhizosphere soil of Camellia sinensis.</title>
        <authorList>
            <person name="Dong Y."/>
        </authorList>
    </citation>
    <scope>NUCLEOTIDE SEQUENCE [LARGE SCALE GENOMIC DNA]</scope>
    <source>
        <strain evidence="9 10">GS2Y</strain>
    </source>
</reference>
<dbReference type="InterPro" id="IPR045851">
    <property type="entry name" value="AMP-bd_C_sf"/>
</dbReference>
<comment type="subcellular location">
    <subcellularLocation>
        <location evidence="1">Membrane</location>
        <topology evidence="1">Peripheral membrane protein</topology>
    </subcellularLocation>
</comment>
<dbReference type="EC" id="6.2.1.3" evidence="4"/>
<evidence type="ECO:0000256" key="4">
    <source>
        <dbReference type="ARBA" id="ARBA00026121"/>
    </source>
</evidence>
<evidence type="ECO:0000256" key="5">
    <source>
        <dbReference type="ARBA" id="ARBA00039545"/>
    </source>
</evidence>
<evidence type="ECO:0000313" key="9">
    <source>
        <dbReference type="EMBL" id="MEN2469586.1"/>
    </source>
</evidence>
<dbReference type="Pfam" id="PF13193">
    <property type="entry name" value="AMP-binding_C"/>
    <property type="match status" value="1"/>
</dbReference>
<keyword evidence="10" id="KW-1185">Reference proteome</keyword>
<dbReference type="PANTHER" id="PTHR43767:SF8">
    <property type="entry name" value="LONG-CHAIN-FATTY-ACID--COA LIGASE"/>
    <property type="match status" value="1"/>
</dbReference>
<dbReference type="InterPro" id="IPR050237">
    <property type="entry name" value="ATP-dep_AMP-bd_enzyme"/>
</dbReference>
<accession>A0ABU9WC52</accession>
<evidence type="ECO:0000256" key="6">
    <source>
        <dbReference type="ARBA" id="ARBA00042773"/>
    </source>
</evidence>
<evidence type="ECO:0000256" key="1">
    <source>
        <dbReference type="ARBA" id="ARBA00004170"/>
    </source>
</evidence>
<dbReference type="InterPro" id="IPR042099">
    <property type="entry name" value="ANL_N_sf"/>
</dbReference>
<protein>
    <recommendedName>
        <fullName evidence="5">Long-chain-fatty-acid--CoA ligase</fullName>
        <ecNumber evidence="4">6.2.1.3</ecNumber>
    </recommendedName>
    <alternativeName>
        <fullName evidence="6">Long-chain acyl-CoA synthetase</fullName>
    </alternativeName>
</protein>
<dbReference type="EMBL" id="JBCPYA010000002">
    <property type="protein sequence ID" value="MEN2469586.1"/>
    <property type="molecule type" value="Genomic_DNA"/>
</dbReference>
<dbReference type="SUPFAM" id="SSF56801">
    <property type="entry name" value="Acetyl-CoA synthetase-like"/>
    <property type="match status" value="1"/>
</dbReference>
<dbReference type="InterPro" id="IPR025110">
    <property type="entry name" value="AMP-bd_C"/>
</dbReference>
<dbReference type="Gene3D" id="3.40.50.12780">
    <property type="entry name" value="N-terminal domain of ligase-like"/>
    <property type="match status" value="1"/>
</dbReference>
<dbReference type="RefSeq" id="WP_343491306.1">
    <property type="nucleotide sequence ID" value="NZ_JBCPYA010000002.1"/>
</dbReference>
<evidence type="ECO:0000259" key="8">
    <source>
        <dbReference type="Pfam" id="PF13193"/>
    </source>
</evidence>
<comment type="pathway">
    <text evidence="2">Lipid metabolism; fatty acid beta-oxidation.</text>
</comment>
<feature type="domain" description="AMP-dependent synthetase/ligase" evidence="7">
    <location>
        <begin position="40"/>
        <end position="422"/>
    </location>
</feature>
<dbReference type="PANTHER" id="PTHR43767">
    <property type="entry name" value="LONG-CHAIN-FATTY-ACID--COA LIGASE"/>
    <property type="match status" value="1"/>
</dbReference>